<dbReference type="EMBL" id="JAJKFW010000019">
    <property type="protein sequence ID" value="MCC9642245.1"/>
    <property type="molecule type" value="Genomic_DNA"/>
</dbReference>
<protein>
    <submittedName>
        <fullName evidence="1">Uncharacterized protein</fullName>
    </submittedName>
</protein>
<proteinExistence type="predicted"/>
<gene>
    <name evidence="1" type="ORF">LOC71_08160</name>
</gene>
<keyword evidence="2" id="KW-1185">Reference proteome</keyword>
<evidence type="ECO:0000313" key="2">
    <source>
        <dbReference type="Proteomes" id="UP001430306"/>
    </source>
</evidence>
<reference evidence="1" key="1">
    <citation type="submission" date="2021-11" db="EMBL/GenBank/DDBJ databases">
        <title>Genome sequence.</title>
        <authorList>
            <person name="Sun Q."/>
        </authorList>
    </citation>
    <scope>NUCLEOTIDE SEQUENCE</scope>
    <source>
        <strain evidence="1">JC740</strain>
    </source>
</reference>
<organism evidence="1 2">
    <name type="scientific">Rhodopirellula halodulae</name>
    <dbReference type="NCBI Taxonomy" id="2894198"/>
    <lineage>
        <taxon>Bacteria</taxon>
        <taxon>Pseudomonadati</taxon>
        <taxon>Planctomycetota</taxon>
        <taxon>Planctomycetia</taxon>
        <taxon>Pirellulales</taxon>
        <taxon>Pirellulaceae</taxon>
        <taxon>Rhodopirellula</taxon>
    </lineage>
</organism>
<evidence type="ECO:0000313" key="1">
    <source>
        <dbReference type="EMBL" id="MCC9642245.1"/>
    </source>
</evidence>
<accession>A0ABS8NFA8</accession>
<dbReference type="RefSeq" id="WP_230273033.1">
    <property type="nucleotide sequence ID" value="NZ_JAJKFW010000019.1"/>
</dbReference>
<sequence length="162" mass="17626">MALLIFVAQAHATEGVLTEVSPLSVRASVDGSSNSRVIEQKIVDSVYAALRAARIPTSDPKAADNESSPYLHYELTIRRMADGGMLYMMSFTLKVKASNPYNKTSINGILASSSHVNIAKTTAEMTEDLNQVVGQTTEKFLLAWRAQNPLPNAFKLPDLPTD</sequence>
<comment type="caution">
    <text evidence="1">The sequence shown here is derived from an EMBL/GenBank/DDBJ whole genome shotgun (WGS) entry which is preliminary data.</text>
</comment>
<name>A0ABS8NFA8_9BACT</name>
<dbReference type="Proteomes" id="UP001430306">
    <property type="component" value="Unassembled WGS sequence"/>
</dbReference>